<dbReference type="GO" id="GO:0015658">
    <property type="term" value="F:branched-chain amino acid transmembrane transporter activity"/>
    <property type="evidence" value="ECO:0007669"/>
    <property type="project" value="TreeGrafter"/>
</dbReference>
<dbReference type="RefSeq" id="WP_184386637.1">
    <property type="nucleotide sequence ID" value="NZ_JACIDJ010000010.1"/>
</dbReference>
<comment type="caution">
    <text evidence="7">The sequence shown here is derived from an EMBL/GenBank/DDBJ whole genome shotgun (WGS) entry which is preliminary data.</text>
</comment>
<evidence type="ECO:0000256" key="1">
    <source>
        <dbReference type="ARBA" id="ARBA00005417"/>
    </source>
</evidence>
<dbReference type="InterPro" id="IPR003593">
    <property type="entry name" value="AAA+_ATPase"/>
</dbReference>
<dbReference type="GO" id="GO:0005524">
    <property type="term" value="F:ATP binding"/>
    <property type="evidence" value="ECO:0007669"/>
    <property type="project" value="UniProtKB-KW"/>
</dbReference>
<dbReference type="PROSITE" id="PS50893">
    <property type="entry name" value="ABC_TRANSPORTER_2"/>
    <property type="match status" value="1"/>
</dbReference>
<gene>
    <name evidence="7" type="ORF">GGQ83_003883</name>
</gene>
<dbReference type="PANTHER" id="PTHR43820">
    <property type="entry name" value="HIGH-AFFINITY BRANCHED-CHAIN AMINO ACID TRANSPORT ATP-BINDING PROTEIN LIVF"/>
    <property type="match status" value="1"/>
</dbReference>
<dbReference type="InterPro" id="IPR003439">
    <property type="entry name" value="ABC_transporter-like_ATP-bd"/>
</dbReference>
<dbReference type="EMBL" id="JACIDJ010000010">
    <property type="protein sequence ID" value="MBB3900407.1"/>
    <property type="molecule type" value="Genomic_DNA"/>
</dbReference>
<evidence type="ECO:0000256" key="5">
    <source>
        <dbReference type="ARBA" id="ARBA00022970"/>
    </source>
</evidence>
<dbReference type="Pfam" id="PF00005">
    <property type="entry name" value="ABC_tran"/>
    <property type="match status" value="1"/>
</dbReference>
<dbReference type="Proteomes" id="UP000553193">
    <property type="component" value="Unassembled WGS sequence"/>
</dbReference>
<evidence type="ECO:0000313" key="8">
    <source>
        <dbReference type="Proteomes" id="UP000553193"/>
    </source>
</evidence>
<protein>
    <submittedName>
        <fullName evidence="7">Branched-chain amino acid transport system ATP-binding protein</fullName>
    </submittedName>
</protein>
<evidence type="ECO:0000256" key="4">
    <source>
        <dbReference type="ARBA" id="ARBA00022840"/>
    </source>
</evidence>
<keyword evidence="4 7" id="KW-0067">ATP-binding</keyword>
<proteinExistence type="inferred from homology"/>
<dbReference type="SMART" id="SM00382">
    <property type="entry name" value="AAA"/>
    <property type="match status" value="1"/>
</dbReference>
<evidence type="ECO:0000256" key="2">
    <source>
        <dbReference type="ARBA" id="ARBA00022448"/>
    </source>
</evidence>
<dbReference type="InterPro" id="IPR052156">
    <property type="entry name" value="BCAA_Transport_ATP-bd_LivF"/>
</dbReference>
<dbReference type="AlphaFoldDB" id="A0A840AHD2"/>
<keyword evidence="3" id="KW-0547">Nucleotide-binding</keyword>
<dbReference type="InterPro" id="IPR027417">
    <property type="entry name" value="P-loop_NTPase"/>
</dbReference>
<reference evidence="7 8" key="1">
    <citation type="submission" date="2020-08" db="EMBL/GenBank/DDBJ databases">
        <title>Genomic Encyclopedia of Type Strains, Phase IV (KMG-IV): sequencing the most valuable type-strain genomes for metagenomic binning, comparative biology and taxonomic classification.</title>
        <authorList>
            <person name="Goeker M."/>
        </authorList>
    </citation>
    <scope>NUCLEOTIDE SEQUENCE [LARGE SCALE GENOMIC DNA]</scope>
    <source>
        <strain evidence="7 8">DSM 19979</strain>
    </source>
</reference>
<dbReference type="InterPro" id="IPR017871">
    <property type="entry name" value="ABC_transporter-like_CS"/>
</dbReference>
<sequence length="234" mass="25729">MLLEVSGLRAGYGPTHVLHGLDFAVEEGGVTTLLGANGAGKTTTLRAVCGMVRAEGEVSLAGQRITGLATEDIARRGVAHVPDGRGTFMELTVEENFRLGAYTRRDAEVQRDFERMWEWFPRLKQRWKQQAGTLSGGEQQMLAIARALLLRPKLLLLDEPSFGLAPLIVQDIFGILRRIRAESGVGILLVEQNANLALELADRAYLLETGRIVMSGPAAEIRQDEAIRRSYLGY</sequence>
<feature type="domain" description="ABC transporter" evidence="6">
    <location>
        <begin position="3"/>
        <end position="234"/>
    </location>
</feature>
<accession>A0A840AHD2</accession>
<evidence type="ECO:0000313" key="7">
    <source>
        <dbReference type="EMBL" id="MBB3900407.1"/>
    </source>
</evidence>
<dbReference type="PROSITE" id="PS00211">
    <property type="entry name" value="ABC_TRANSPORTER_1"/>
    <property type="match status" value="1"/>
</dbReference>
<keyword evidence="8" id="KW-1185">Reference proteome</keyword>
<dbReference type="SUPFAM" id="SSF52540">
    <property type="entry name" value="P-loop containing nucleoside triphosphate hydrolases"/>
    <property type="match status" value="1"/>
</dbReference>
<dbReference type="CDD" id="cd03224">
    <property type="entry name" value="ABC_TM1139_LivF_branched"/>
    <property type="match status" value="1"/>
</dbReference>
<comment type="similarity">
    <text evidence="1">Belongs to the ABC transporter superfamily.</text>
</comment>
<dbReference type="PANTHER" id="PTHR43820:SF4">
    <property type="entry name" value="HIGH-AFFINITY BRANCHED-CHAIN AMINO ACID TRANSPORT ATP-BINDING PROTEIN LIVF"/>
    <property type="match status" value="1"/>
</dbReference>
<name>A0A840AHD2_9PROT</name>
<organism evidence="7 8">
    <name type="scientific">Roseococcus suduntuyensis</name>
    <dbReference type="NCBI Taxonomy" id="455361"/>
    <lineage>
        <taxon>Bacteria</taxon>
        <taxon>Pseudomonadati</taxon>
        <taxon>Pseudomonadota</taxon>
        <taxon>Alphaproteobacteria</taxon>
        <taxon>Acetobacterales</taxon>
        <taxon>Roseomonadaceae</taxon>
        <taxon>Roseococcus</taxon>
    </lineage>
</organism>
<evidence type="ECO:0000256" key="3">
    <source>
        <dbReference type="ARBA" id="ARBA00022741"/>
    </source>
</evidence>
<dbReference type="Gene3D" id="3.40.50.300">
    <property type="entry name" value="P-loop containing nucleotide triphosphate hydrolases"/>
    <property type="match status" value="1"/>
</dbReference>
<dbReference type="GO" id="GO:0016887">
    <property type="term" value="F:ATP hydrolysis activity"/>
    <property type="evidence" value="ECO:0007669"/>
    <property type="project" value="InterPro"/>
</dbReference>
<evidence type="ECO:0000259" key="6">
    <source>
        <dbReference type="PROSITE" id="PS50893"/>
    </source>
</evidence>
<dbReference type="GO" id="GO:0015807">
    <property type="term" value="P:L-amino acid transport"/>
    <property type="evidence" value="ECO:0007669"/>
    <property type="project" value="TreeGrafter"/>
</dbReference>
<keyword evidence="2" id="KW-0813">Transport</keyword>
<keyword evidence="5" id="KW-0029">Amino-acid transport</keyword>